<dbReference type="Gene3D" id="3.40.50.12780">
    <property type="entry name" value="N-terminal domain of ligase-like"/>
    <property type="match status" value="1"/>
</dbReference>
<protein>
    <submittedName>
        <fullName evidence="3">AMP-dependent synthetase/ligase domain-containing protein</fullName>
    </submittedName>
</protein>
<evidence type="ECO:0000313" key="3">
    <source>
        <dbReference type="EMBL" id="KAK9772860.1"/>
    </source>
</evidence>
<sequence>MAKNVGEDERIVEGPGLPPTLALKDINIGQFLDQQAEKYAANLALVSTWQDARLTYGDLRKSCKSVAKRLLERGVRPRDHVVVLAGNSVEYVQLFFAVSAIGAVFCIINPTFAAGEVLAAVDFLDPKAIFVADRIGYRKNNALLAELVKQRGLTTSFVQLGTGKVIENVPTWQDFLETSQGDVTGIDLLAQHWATCVPDDAVCIQFTSGTTGPRKGAMITHANLLSNAVLVGNRLEYTSADVVCSTTPLFHCFALGCGLLSTVAYGGTVVLPSDVFLAGATLQALSKFKCTVIHSVATMLQAMMDHPEANIHRPGMVLRTGIIGGSALTRELLARLSAEFGYHGVAYGYGMTEATCIVFMTDPREVSLLDDFSSVGTLLPSLSAKVVDAELKALPAGTPGELLVAGHCVFQEYYKNPSKTEEAVVRDAQGRRWLRTGDLVTIDEAGRCTMIGRVKDMIKRGGENIFPRDVEEVLEQHPDVHAAAVVGIPDPYWGETVGAFIQRAKGLETSSGSTESQAHVGSKELKLWMRSRVAPHKMPEHFFWIGEGKGVPDDLPVNYTGKVVKSELRAAAMVLVEG</sequence>
<keyword evidence="4" id="KW-1185">Reference proteome</keyword>
<name>A0ABR2XGA6_9PEZI</name>
<dbReference type="Pfam" id="PF00501">
    <property type="entry name" value="AMP-binding"/>
    <property type="match status" value="1"/>
</dbReference>
<accession>A0ABR2XGA6</accession>
<dbReference type="InterPro" id="IPR045851">
    <property type="entry name" value="AMP-bd_C_sf"/>
</dbReference>
<organism evidence="3 4">
    <name type="scientific">Seiridium cardinale</name>
    <dbReference type="NCBI Taxonomy" id="138064"/>
    <lineage>
        <taxon>Eukaryota</taxon>
        <taxon>Fungi</taxon>
        <taxon>Dikarya</taxon>
        <taxon>Ascomycota</taxon>
        <taxon>Pezizomycotina</taxon>
        <taxon>Sordariomycetes</taxon>
        <taxon>Xylariomycetidae</taxon>
        <taxon>Amphisphaeriales</taxon>
        <taxon>Sporocadaceae</taxon>
        <taxon>Seiridium</taxon>
    </lineage>
</organism>
<dbReference type="Proteomes" id="UP001465668">
    <property type="component" value="Unassembled WGS sequence"/>
</dbReference>
<dbReference type="InterPro" id="IPR025110">
    <property type="entry name" value="AMP-bd_C"/>
</dbReference>
<dbReference type="PANTHER" id="PTHR43201">
    <property type="entry name" value="ACYL-COA SYNTHETASE"/>
    <property type="match status" value="1"/>
</dbReference>
<dbReference type="Gene3D" id="3.30.300.30">
    <property type="match status" value="1"/>
</dbReference>
<evidence type="ECO:0000259" key="1">
    <source>
        <dbReference type="Pfam" id="PF00501"/>
    </source>
</evidence>
<dbReference type="PANTHER" id="PTHR43201:SF6">
    <property type="entry name" value="ACYL COA SYNTHETASE (EUROFUNG)"/>
    <property type="match status" value="1"/>
</dbReference>
<evidence type="ECO:0000259" key="2">
    <source>
        <dbReference type="Pfam" id="PF13193"/>
    </source>
</evidence>
<dbReference type="Pfam" id="PF13193">
    <property type="entry name" value="AMP-binding_C"/>
    <property type="match status" value="1"/>
</dbReference>
<dbReference type="SUPFAM" id="SSF56801">
    <property type="entry name" value="Acetyl-CoA synthetase-like"/>
    <property type="match status" value="1"/>
</dbReference>
<feature type="domain" description="AMP-dependent synthetase/ligase" evidence="1">
    <location>
        <begin position="32"/>
        <end position="414"/>
    </location>
</feature>
<proteinExistence type="predicted"/>
<evidence type="ECO:0000313" key="4">
    <source>
        <dbReference type="Proteomes" id="UP001465668"/>
    </source>
</evidence>
<gene>
    <name evidence="3" type="ORF">SCAR479_10545</name>
</gene>
<comment type="caution">
    <text evidence="3">The sequence shown here is derived from an EMBL/GenBank/DDBJ whole genome shotgun (WGS) entry which is preliminary data.</text>
</comment>
<dbReference type="EMBL" id="JARVKM010000057">
    <property type="protein sequence ID" value="KAK9772860.1"/>
    <property type="molecule type" value="Genomic_DNA"/>
</dbReference>
<dbReference type="InterPro" id="IPR042099">
    <property type="entry name" value="ANL_N_sf"/>
</dbReference>
<feature type="domain" description="AMP-binding enzyme C-terminal" evidence="2">
    <location>
        <begin position="470"/>
        <end position="543"/>
    </location>
</feature>
<dbReference type="InterPro" id="IPR000873">
    <property type="entry name" value="AMP-dep_synth/lig_dom"/>
</dbReference>
<reference evidence="3 4" key="1">
    <citation type="submission" date="2024-02" db="EMBL/GenBank/DDBJ databases">
        <title>First draft genome assembly of two strains of Seiridium cardinale.</title>
        <authorList>
            <person name="Emiliani G."/>
            <person name="Scali E."/>
        </authorList>
    </citation>
    <scope>NUCLEOTIDE SEQUENCE [LARGE SCALE GENOMIC DNA]</scope>
    <source>
        <strain evidence="3 4">BM-138-000479</strain>
    </source>
</reference>